<evidence type="ECO:0000259" key="1">
    <source>
        <dbReference type="PROSITE" id="PS51186"/>
    </source>
</evidence>
<accession>A0A0D0SP86</accession>
<dbReference type="EMBL" id="UHDK01000001">
    <property type="protein sequence ID" value="SUM31558.1"/>
    <property type="molecule type" value="Genomic_DNA"/>
</dbReference>
<dbReference type="AlphaFoldDB" id="A0A0D0SP86"/>
<dbReference type="Proteomes" id="UP000255277">
    <property type="component" value="Unassembled WGS sequence"/>
</dbReference>
<reference evidence="3 6" key="1">
    <citation type="journal article" date="2016" name="Front. Microbiol.">
        <title>Comprehensive Phylogenetic Analysis of Bovine Non-aureus Staphylococci Species Based on Whole-Genome Sequencing.</title>
        <authorList>
            <person name="Naushad S."/>
            <person name="Barkema H.W."/>
            <person name="Luby C."/>
            <person name="Condas L.A."/>
            <person name="Nobrega D.B."/>
            <person name="Carson D.A."/>
            <person name="De Buck J."/>
        </authorList>
    </citation>
    <scope>NUCLEOTIDE SEQUENCE [LARGE SCALE GENOMIC DNA]</scope>
    <source>
        <strain evidence="3 6">SNUC 1388</strain>
    </source>
</reference>
<reference evidence="2 7" key="3">
    <citation type="submission" date="2019-07" db="EMBL/GenBank/DDBJ databases">
        <title>Whole genome shotgun sequence of Staphylococcus gallinarum NBRC 109767.</title>
        <authorList>
            <person name="Hosoyama A."/>
            <person name="Uohara A."/>
            <person name="Ohji S."/>
            <person name="Ichikawa N."/>
        </authorList>
    </citation>
    <scope>NUCLEOTIDE SEQUENCE [LARGE SCALE GENOMIC DNA]</scope>
    <source>
        <strain evidence="2 7">NBRC 109767</strain>
    </source>
</reference>
<evidence type="ECO:0000313" key="4">
    <source>
        <dbReference type="EMBL" id="SUM31558.1"/>
    </source>
</evidence>
<gene>
    <name evidence="3" type="ORF">BUZ01_12545</name>
    <name evidence="4" type="ORF">NCTC12195_00992</name>
    <name evidence="2" type="ORF">SGA02_00370</name>
</gene>
<evidence type="ECO:0000313" key="7">
    <source>
        <dbReference type="Proteomes" id="UP000321057"/>
    </source>
</evidence>
<dbReference type="STRING" id="1293.SH09_02130"/>
<dbReference type="PANTHER" id="PTHR39173:SF1">
    <property type="entry name" value="ACETYLTRANSFERASE"/>
    <property type="match status" value="1"/>
</dbReference>
<sequence length="168" mass="19036">MMEFRELTMSDESLYCDYMSEWIDHDEQVVPAATNIVKYDNFETLVHELADNKSRNSEIDNTTLFLIDENEIIGAANIRHDLNDHLKRVGGHIGYGVRKKHRGKGYGNKILKKSLDYLSRIGVQEALVTCDESNKASAAVIKHNGGEEIEPALLDDGTVIRRFQIEIS</sequence>
<dbReference type="Gene3D" id="3.40.630.30">
    <property type="match status" value="1"/>
</dbReference>
<dbReference type="OrthoDB" id="9797989at2"/>
<dbReference type="GeneID" id="93846176"/>
<dbReference type="Proteomes" id="UP000283576">
    <property type="component" value="Unassembled WGS sequence"/>
</dbReference>
<dbReference type="InterPro" id="IPR000182">
    <property type="entry name" value="GNAT_dom"/>
</dbReference>
<evidence type="ECO:0000313" key="3">
    <source>
        <dbReference type="EMBL" id="RIL41388.1"/>
    </source>
</evidence>
<feature type="domain" description="N-acetyltransferase" evidence="1">
    <location>
        <begin position="2"/>
        <end position="166"/>
    </location>
</feature>
<dbReference type="EMBL" id="QXRZ01000011">
    <property type="protein sequence ID" value="RIL41388.1"/>
    <property type="molecule type" value="Genomic_DNA"/>
</dbReference>
<dbReference type="PROSITE" id="PS51186">
    <property type="entry name" value="GNAT"/>
    <property type="match status" value="1"/>
</dbReference>
<evidence type="ECO:0000313" key="6">
    <source>
        <dbReference type="Proteomes" id="UP000283576"/>
    </source>
</evidence>
<dbReference type="InterPro" id="IPR016181">
    <property type="entry name" value="Acyl_CoA_acyltransferase"/>
</dbReference>
<dbReference type="GO" id="GO:0016747">
    <property type="term" value="F:acyltransferase activity, transferring groups other than amino-acyl groups"/>
    <property type="evidence" value="ECO:0007669"/>
    <property type="project" value="InterPro"/>
</dbReference>
<dbReference type="SUPFAM" id="SSF55729">
    <property type="entry name" value="Acyl-CoA N-acyltransferases (Nat)"/>
    <property type="match status" value="1"/>
</dbReference>
<evidence type="ECO:0000313" key="2">
    <source>
        <dbReference type="EMBL" id="GEQ04209.1"/>
    </source>
</evidence>
<evidence type="ECO:0000313" key="5">
    <source>
        <dbReference type="Proteomes" id="UP000255277"/>
    </source>
</evidence>
<keyword evidence="7" id="KW-1185">Reference proteome</keyword>
<proteinExistence type="predicted"/>
<dbReference type="Proteomes" id="UP000321057">
    <property type="component" value="Unassembled WGS sequence"/>
</dbReference>
<dbReference type="PANTHER" id="PTHR39173">
    <property type="entry name" value="ACETYLTRANSFERASE"/>
    <property type="match status" value="1"/>
</dbReference>
<protein>
    <submittedName>
        <fullName evidence="2 3">Acetyltransferase</fullName>
    </submittedName>
</protein>
<dbReference type="Pfam" id="PF13302">
    <property type="entry name" value="Acetyltransf_3"/>
    <property type="match status" value="1"/>
</dbReference>
<name>A0A0D0SP86_STAGA</name>
<dbReference type="RefSeq" id="WP_042737976.1">
    <property type="nucleotide sequence ID" value="NZ_BKAX01000001.1"/>
</dbReference>
<dbReference type="EMBL" id="BKAX01000001">
    <property type="protein sequence ID" value="GEQ04209.1"/>
    <property type="molecule type" value="Genomic_DNA"/>
</dbReference>
<keyword evidence="3" id="KW-0808">Transferase</keyword>
<organism evidence="3 6">
    <name type="scientific">Staphylococcus gallinarum</name>
    <dbReference type="NCBI Taxonomy" id="1293"/>
    <lineage>
        <taxon>Bacteria</taxon>
        <taxon>Bacillati</taxon>
        <taxon>Bacillota</taxon>
        <taxon>Bacilli</taxon>
        <taxon>Bacillales</taxon>
        <taxon>Staphylococcaceae</taxon>
        <taxon>Staphylococcus</taxon>
    </lineage>
</organism>
<dbReference type="CDD" id="cd04301">
    <property type="entry name" value="NAT_SF"/>
    <property type="match status" value="1"/>
</dbReference>
<reference evidence="4 5" key="2">
    <citation type="submission" date="2018-06" db="EMBL/GenBank/DDBJ databases">
        <authorList>
            <consortium name="Pathogen Informatics"/>
            <person name="Doyle S."/>
        </authorList>
    </citation>
    <scope>NUCLEOTIDE SEQUENCE [LARGE SCALE GENOMIC DNA]</scope>
    <source>
        <strain evidence="4 5">NCTC12195</strain>
    </source>
</reference>